<organism evidence="1">
    <name type="scientific">Salix viminalis</name>
    <name type="common">Common osier</name>
    <name type="synonym">Basket willow</name>
    <dbReference type="NCBI Taxonomy" id="40686"/>
    <lineage>
        <taxon>Eukaryota</taxon>
        <taxon>Viridiplantae</taxon>
        <taxon>Streptophyta</taxon>
        <taxon>Embryophyta</taxon>
        <taxon>Tracheophyta</taxon>
        <taxon>Spermatophyta</taxon>
        <taxon>Magnoliopsida</taxon>
        <taxon>eudicotyledons</taxon>
        <taxon>Gunneridae</taxon>
        <taxon>Pentapetalae</taxon>
        <taxon>rosids</taxon>
        <taxon>fabids</taxon>
        <taxon>Malpighiales</taxon>
        <taxon>Salicaceae</taxon>
        <taxon>Saliceae</taxon>
        <taxon>Salix</taxon>
    </lineage>
</organism>
<name>A0A6N2NA27_SALVM</name>
<sequence>MLLQISRFRNSPSQLAINQMLACNYGKPRTETFQKLTFADPSTKSELFPALFPSFLPLQIERGASELQLLLFLSIPLFTGMTKYGERLWVLRAAAPGRHSYESLLSIKLRTQSS</sequence>
<reference evidence="1" key="1">
    <citation type="submission" date="2019-03" db="EMBL/GenBank/DDBJ databases">
        <authorList>
            <person name="Mank J."/>
            <person name="Almeida P."/>
        </authorList>
    </citation>
    <scope>NUCLEOTIDE SEQUENCE</scope>
    <source>
        <strain evidence="1">78183</strain>
    </source>
</reference>
<dbReference type="AlphaFoldDB" id="A0A6N2NA27"/>
<gene>
    <name evidence="1" type="ORF">SVIM_LOCUS420312</name>
</gene>
<accession>A0A6N2NA27</accession>
<dbReference type="EMBL" id="CAADRP010001963">
    <property type="protein sequence ID" value="VFU57940.1"/>
    <property type="molecule type" value="Genomic_DNA"/>
</dbReference>
<protein>
    <submittedName>
        <fullName evidence="1">Uncharacterized protein</fullName>
    </submittedName>
</protein>
<evidence type="ECO:0000313" key="1">
    <source>
        <dbReference type="EMBL" id="VFU57940.1"/>
    </source>
</evidence>
<proteinExistence type="predicted"/>